<dbReference type="Pfam" id="PF01814">
    <property type="entry name" value="Hemerythrin"/>
    <property type="match status" value="1"/>
</dbReference>
<dbReference type="GO" id="GO:0005886">
    <property type="term" value="C:plasma membrane"/>
    <property type="evidence" value="ECO:0007669"/>
    <property type="project" value="TreeGrafter"/>
</dbReference>
<protein>
    <submittedName>
        <fullName evidence="3">DUF438 domain-containing protein</fullName>
    </submittedName>
</protein>
<dbReference type="Pfam" id="PF04282">
    <property type="entry name" value="DUF438"/>
    <property type="match status" value="1"/>
</dbReference>
<dbReference type="OrthoDB" id="9769774at2"/>
<evidence type="ECO:0000259" key="2">
    <source>
        <dbReference type="Pfam" id="PF04282"/>
    </source>
</evidence>
<dbReference type="Gene3D" id="3.30.450.20">
    <property type="entry name" value="PAS domain"/>
    <property type="match status" value="1"/>
</dbReference>
<keyword evidence="4" id="KW-1185">Reference proteome</keyword>
<feature type="domain" description="DUF438" evidence="2">
    <location>
        <begin position="15"/>
        <end position="80"/>
    </location>
</feature>
<dbReference type="InterPro" id="IPR035965">
    <property type="entry name" value="PAS-like_dom_sf"/>
</dbReference>
<comment type="caution">
    <text evidence="3">The sequence shown here is derived from an EMBL/GenBank/DDBJ whole genome shotgun (WGS) entry which is preliminary data.</text>
</comment>
<feature type="domain" description="Hemerythrin-like" evidence="1">
    <location>
        <begin position="91"/>
        <end position="227"/>
    </location>
</feature>
<evidence type="ECO:0000313" key="4">
    <source>
        <dbReference type="Proteomes" id="UP000266441"/>
    </source>
</evidence>
<accession>A0A399D4R0</accession>
<dbReference type="RefSeq" id="WP_119348755.1">
    <property type="nucleotide sequence ID" value="NZ_QWET01000003.1"/>
</dbReference>
<reference evidence="3 4" key="1">
    <citation type="journal article" date="2015" name="Int. J. Syst. Evol. Microbiol.">
        <title>Mariniphaga sediminis sp. nov., isolated from coastal sediment.</title>
        <authorList>
            <person name="Wang F.Q."/>
            <person name="Shen Q.Y."/>
            <person name="Chen G.J."/>
            <person name="Du Z.J."/>
        </authorList>
    </citation>
    <scope>NUCLEOTIDE SEQUENCE [LARGE SCALE GENOMIC DNA]</scope>
    <source>
        <strain evidence="3 4">SY21</strain>
    </source>
</reference>
<dbReference type="SUPFAM" id="SSF55785">
    <property type="entry name" value="PYP-like sensor domain (PAS domain)"/>
    <property type="match status" value="1"/>
</dbReference>
<dbReference type="InterPro" id="IPR012312">
    <property type="entry name" value="Hemerythrin-like"/>
</dbReference>
<dbReference type="AlphaFoldDB" id="A0A399D4R0"/>
<evidence type="ECO:0000259" key="1">
    <source>
        <dbReference type="Pfam" id="PF01814"/>
    </source>
</evidence>
<dbReference type="Gene3D" id="1.20.120.520">
    <property type="entry name" value="nmb1532 protein domain like"/>
    <property type="match status" value="1"/>
</dbReference>
<gene>
    <name evidence="3" type="ORF">D1164_04455</name>
</gene>
<evidence type="ECO:0000313" key="3">
    <source>
        <dbReference type="EMBL" id="RIH66168.1"/>
    </source>
</evidence>
<dbReference type="EMBL" id="QWET01000003">
    <property type="protein sequence ID" value="RIH66168.1"/>
    <property type="molecule type" value="Genomic_DNA"/>
</dbReference>
<dbReference type="InterPro" id="IPR007380">
    <property type="entry name" value="DUF438"/>
</dbReference>
<dbReference type="PANTHER" id="PTHR39966:SF3">
    <property type="entry name" value="DUF438 DOMAIN-CONTAINING PROTEIN"/>
    <property type="match status" value="1"/>
</dbReference>
<dbReference type="PANTHER" id="PTHR39966">
    <property type="entry name" value="BLL2471 PROTEIN-RELATED"/>
    <property type="match status" value="1"/>
</dbReference>
<organism evidence="3 4">
    <name type="scientific">Mariniphaga sediminis</name>
    <dbReference type="NCBI Taxonomy" id="1628158"/>
    <lineage>
        <taxon>Bacteria</taxon>
        <taxon>Pseudomonadati</taxon>
        <taxon>Bacteroidota</taxon>
        <taxon>Bacteroidia</taxon>
        <taxon>Marinilabiliales</taxon>
        <taxon>Prolixibacteraceae</taxon>
        <taxon>Mariniphaga</taxon>
    </lineage>
</organism>
<dbReference type="Proteomes" id="UP000266441">
    <property type="component" value="Unassembled WGS sequence"/>
</dbReference>
<dbReference type="Pfam" id="PF13596">
    <property type="entry name" value="PAS_10"/>
    <property type="match status" value="1"/>
</dbReference>
<name>A0A399D4R0_9BACT</name>
<proteinExistence type="predicted"/>
<sequence>MSEHIDNSKFRKAKLKELILKLHEGESQEGVREQLLVSLSNIPYGEVVEVEQELISEGLPEEEVLKLCDAHSAVLEGRVDLSSSKAVPEGHPVDVMQEENKALKRVAGNVLSVLSALEYVKEENLEETILQLKAGFNQLIDVDKHYLRKEYLLFPYLEKIGITGPPKVMWGKHDEIRELLHGSIEILNMPGLTKDDLAGSAELILQPAAKAVVDMTVKEEEILFPMAMDALTDGDWYQIRKQSVEIGFCLYDPPTEWTPAGMEEESINEVQKEGGNIQLPSGSFTAEELMAILNTVPADMTFVDRNDKVKYFTQGAERIFQRNRAILNRDVRHCHPPASAHIVDKILEDFKSGKQTRAPFWINLHGKFIHIEYFALHNEKGEYLGTLEVSKDLTEYRKLEGEQRILSYK</sequence>